<comment type="caution">
    <text evidence="3">The sequence shown here is derived from an EMBL/GenBank/DDBJ whole genome shotgun (WGS) entry which is preliminary data.</text>
</comment>
<evidence type="ECO:0000256" key="1">
    <source>
        <dbReference type="ARBA" id="ARBA00022737"/>
    </source>
</evidence>
<dbReference type="EMBL" id="JAVIJP010000029">
    <property type="protein sequence ID" value="KAL3633575.1"/>
    <property type="molecule type" value="Genomic_DNA"/>
</dbReference>
<dbReference type="Pfam" id="PF20431">
    <property type="entry name" value="E_motif"/>
    <property type="match status" value="1"/>
</dbReference>
<evidence type="ECO:0000256" key="2">
    <source>
        <dbReference type="PROSITE-ProRule" id="PRU00708"/>
    </source>
</evidence>
<protein>
    <recommendedName>
        <fullName evidence="5">Pentatricopeptide repeat-containing protein</fullName>
    </recommendedName>
</protein>
<evidence type="ECO:0000313" key="4">
    <source>
        <dbReference type="Proteomes" id="UP001632038"/>
    </source>
</evidence>
<keyword evidence="1" id="KW-0677">Repeat</keyword>
<reference evidence="4" key="1">
    <citation type="journal article" date="2024" name="IScience">
        <title>Strigolactones Initiate the Formation of Haustorium-like Structures in Castilleja.</title>
        <authorList>
            <person name="Buerger M."/>
            <person name="Peterson D."/>
            <person name="Chory J."/>
        </authorList>
    </citation>
    <scope>NUCLEOTIDE SEQUENCE [LARGE SCALE GENOMIC DNA]</scope>
</reference>
<feature type="repeat" description="PPR" evidence="2">
    <location>
        <begin position="176"/>
        <end position="210"/>
    </location>
</feature>
<feature type="repeat" description="PPR" evidence="2">
    <location>
        <begin position="279"/>
        <end position="313"/>
    </location>
</feature>
<keyword evidence="4" id="KW-1185">Reference proteome</keyword>
<gene>
    <name evidence="3" type="ORF">CASFOL_022337</name>
</gene>
<dbReference type="InterPro" id="IPR011990">
    <property type="entry name" value="TPR-like_helical_dom_sf"/>
</dbReference>
<dbReference type="InterPro" id="IPR046848">
    <property type="entry name" value="E_motif"/>
</dbReference>
<dbReference type="Pfam" id="PF01535">
    <property type="entry name" value="PPR"/>
    <property type="match status" value="2"/>
</dbReference>
<sequence length="463" mass="51727">MYKRAAEQNCLSLLQLCNSLSKLTQIQAQIIKLGHKNNPLILSKLTSISSRFDAINYACSFIFSPESETHYYDTFLFNTVIESYAGTAKFKRAAIHYYKEMLSHCVEPNNYTYPFVLKACAGIKDLSLGKTVHGSVWKLGFSPDPHVSNAMIHMYCSCESGIEFAEKVFDEMAETSSVSWSTMIGGYVRCRMSSEAIRLFRKMQVVGVRPDEITMVLVLSACADLGSLELGKSIESFIENEKFEMRTELCNALIDMFAKCGDVDKALRLFKDMPTSKRTVVSWTSLIFGMALNGRGLEAISLFEEMKQAGLGPDEVTFIGLLTACSHAGLVEEGETYFDLMVNYYGIVPRIEHYGCMVDLLGRAGLVKKALEFVDRMPVAPNHVIWRTLVSVCCGQDKLDLGEKITKELIANEPMEESNYVLLSSIYAKMSFWGKKTTVRKAMTKKGIRKVSGSTVIELDDGV</sequence>
<proteinExistence type="predicted"/>
<dbReference type="Pfam" id="PF13041">
    <property type="entry name" value="PPR_2"/>
    <property type="match status" value="2"/>
</dbReference>
<accession>A0ABD3CUC5</accession>
<dbReference type="InterPro" id="IPR002885">
    <property type="entry name" value="PPR_rpt"/>
</dbReference>
<dbReference type="FunFam" id="1.25.40.10:FF:000242">
    <property type="entry name" value="Pentatricopeptide repeat-containing protein"/>
    <property type="match status" value="1"/>
</dbReference>
<feature type="repeat" description="PPR" evidence="2">
    <location>
        <begin position="73"/>
        <end position="108"/>
    </location>
</feature>
<dbReference type="FunFam" id="1.25.40.10:FF:000427">
    <property type="entry name" value="Pentatricopeptide repeat-containing protein chloroplastic"/>
    <property type="match status" value="1"/>
</dbReference>
<dbReference type="PROSITE" id="PS51375">
    <property type="entry name" value="PPR"/>
    <property type="match status" value="4"/>
</dbReference>
<organism evidence="3 4">
    <name type="scientific">Castilleja foliolosa</name>
    <dbReference type="NCBI Taxonomy" id="1961234"/>
    <lineage>
        <taxon>Eukaryota</taxon>
        <taxon>Viridiplantae</taxon>
        <taxon>Streptophyta</taxon>
        <taxon>Embryophyta</taxon>
        <taxon>Tracheophyta</taxon>
        <taxon>Spermatophyta</taxon>
        <taxon>Magnoliopsida</taxon>
        <taxon>eudicotyledons</taxon>
        <taxon>Gunneridae</taxon>
        <taxon>Pentapetalae</taxon>
        <taxon>asterids</taxon>
        <taxon>lamiids</taxon>
        <taxon>Lamiales</taxon>
        <taxon>Orobanchaceae</taxon>
        <taxon>Pedicularideae</taxon>
        <taxon>Castillejinae</taxon>
        <taxon>Castilleja</taxon>
    </lineage>
</organism>
<evidence type="ECO:0000313" key="3">
    <source>
        <dbReference type="EMBL" id="KAL3633575.1"/>
    </source>
</evidence>
<dbReference type="PANTHER" id="PTHR47926:SF501">
    <property type="entry name" value="DYW DOMAIN-CONTAINING PROTEIN"/>
    <property type="match status" value="1"/>
</dbReference>
<dbReference type="InterPro" id="IPR046960">
    <property type="entry name" value="PPR_At4g14850-like_plant"/>
</dbReference>
<dbReference type="Proteomes" id="UP001632038">
    <property type="component" value="Unassembled WGS sequence"/>
</dbReference>
<dbReference type="AlphaFoldDB" id="A0ABD3CUC5"/>
<feature type="repeat" description="PPR" evidence="2">
    <location>
        <begin position="246"/>
        <end position="276"/>
    </location>
</feature>
<dbReference type="PANTHER" id="PTHR47926">
    <property type="entry name" value="PENTATRICOPEPTIDE REPEAT-CONTAINING PROTEIN"/>
    <property type="match status" value="1"/>
</dbReference>
<dbReference type="Gene3D" id="1.25.40.10">
    <property type="entry name" value="Tetratricopeptide repeat domain"/>
    <property type="match status" value="2"/>
</dbReference>
<dbReference type="NCBIfam" id="TIGR00756">
    <property type="entry name" value="PPR"/>
    <property type="match status" value="4"/>
</dbReference>
<name>A0ABD3CUC5_9LAMI</name>
<evidence type="ECO:0008006" key="5">
    <source>
        <dbReference type="Google" id="ProtNLM"/>
    </source>
</evidence>